<dbReference type="InterPro" id="IPR053888">
    <property type="entry name" value="MRM3-like_sub_bind"/>
</dbReference>
<name>A0ABP8MUW7_9BACT</name>
<dbReference type="SUPFAM" id="SSF55315">
    <property type="entry name" value="L30e-like"/>
    <property type="match status" value="1"/>
</dbReference>
<dbReference type="SUPFAM" id="SSF75217">
    <property type="entry name" value="alpha/beta knot"/>
    <property type="match status" value="1"/>
</dbReference>
<dbReference type="GO" id="GO:0008168">
    <property type="term" value="F:methyltransferase activity"/>
    <property type="evidence" value="ECO:0007669"/>
    <property type="project" value="UniProtKB-KW"/>
</dbReference>
<keyword evidence="3" id="KW-0808">Transferase</keyword>
<dbReference type="InterPro" id="IPR051259">
    <property type="entry name" value="rRNA_Methyltransferase"/>
</dbReference>
<evidence type="ECO:0000259" key="5">
    <source>
        <dbReference type="Pfam" id="PF22435"/>
    </source>
</evidence>
<protein>
    <submittedName>
        <fullName evidence="6">RNA methyltransferase</fullName>
    </submittedName>
</protein>
<accession>A0ABP8MUW7</accession>
<evidence type="ECO:0000256" key="3">
    <source>
        <dbReference type="ARBA" id="ARBA00022679"/>
    </source>
</evidence>
<dbReference type="Pfam" id="PF00588">
    <property type="entry name" value="SpoU_methylase"/>
    <property type="match status" value="1"/>
</dbReference>
<evidence type="ECO:0000256" key="1">
    <source>
        <dbReference type="ARBA" id="ARBA00007228"/>
    </source>
</evidence>
<gene>
    <name evidence="6" type="ORF">GCM10023092_18530</name>
</gene>
<evidence type="ECO:0000256" key="2">
    <source>
        <dbReference type="ARBA" id="ARBA00022603"/>
    </source>
</evidence>
<dbReference type="CDD" id="cd18109">
    <property type="entry name" value="SpoU-like_RNA-MTase"/>
    <property type="match status" value="1"/>
</dbReference>
<proteinExistence type="inferred from homology"/>
<reference evidence="7" key="1">
    <citation type="journal article" date="2019" name="Int. J. Syst. Evol. Microbiol.">
        <title>The Global Catalogue of Microorganisms (GCM) 10K type strain sequencing project: providing services to taxonomists for standard genome sequencing and annotation.</title>
        <authorList>
            <consortium name="The Broad Institute Genomics Platform"/>
            <consortium name="The Broad Institute Genome Sequencing Center for Infectious Disease"/>
            <person name="Wu L."/>
            <person name="Ma J."/>
        </authorList>
    </citation>
    <scope>NUCLEOTIDE SEQUENCE [LARGE SCALE GENOMIC DNA]</scope>
    <source>
        <strain evidence="7">JCM 31921</strain>
    </source>
</reference>
<dbReference type="PANTHER" id="PTHR43191">
    <property type="entry name" value="RRNA METHYLTRANSFERASE 3"/>
    <property type="match status" value="1"/>
</dbReference>
<evidence type="ECO:0000313" key="7">
    <source>
        <dbReference type="Proteomes" id="UP001501410"/>
    </source>
</evidence>
<keyword evidence="2 6" id="KW-0489">Methyltransferase</keyword>
<dbReference type="Gene3D" id="3.30.1330.30">
    <property type="match status" value="1"/>
</dbReference>
<dbReference type="Pfam" id="PF22435">
    <property type="entry name" value="MRM3-like_sub_bind"/>
    <property type="match status" value="1"/>
</dbReference>
<evidence type="ECO:0000259" key="4">
    <source>
        <dbReference type="Pfam" id="PF00588"/>
    </source>
</evidence>
<comment type="similarity">
    <text evidence="1">Belongs to the class IV-like SAM-binding methyltransferase superfamily. RNA methyltransferase TrmH family.</text>
</comment>
<organism evidence="6 7">
    <name type="scientific">Rurimicrobium arvi</name>
    <dbReference type="NCBI Taxonomy" id="2049916"/>
    <lineage>
        <taxon>Bacteria</taxon>
        <taxon>Pseudomonadati</taxon>
        <taxon>Bacteroidota</taxon>
        <taxon>Chitinophagia</taxon>
        <taxon>Chitinophagales</taxon>
        <taxon>Chitinophagaceae</taxon>
        <taxon>Rurimicrobium</taxon>
    </lineage>
</organism>
<dbReference type="Gene3D" id="3.40.1280.10">
    <property type="match status" value="1"/>
</dbReference>
<dbReference type="PANTHER" id="PTHR43191:SF2">
    <property type="entry name" value="RRNA METHYLTRANSFERASE 3, MITOCHONDRIAL"/>
    <property type="match status" value="1"/>
</dbReference>
<dbReference type="Proteomes" id="UP001501410">
    <property type="component" value="Unassembled WGS sequence"/>
</dbReference>
<dbReference type="GO" id="GO:0032259">
    <property type="term" value="P:methylation"/>
    <property type="evidence" value="ECO:0007669"/>
    <property type="project" value="UniProtKB-KW"/>
</dbReference>
<feature type="domain" description="MRM3-like substrate binding" evidence="5">
    <location>
        <begin position="8"/>
        <end position="89"/>
    </location>
</feature>
<dbReference type="InterPro" id="IPR001537">
    <property type="entry name" value="SpoU_MeTrfase"/>
</dbReference>
<dbReference type="InterPro" id="IPR029028">
    <property type="entry name" value="Alpha/beta_knot_MTases"/>
</dbReference>
<dbReference type="RefSeq" id="WP_344825818.1">
    <property type="nucleotide sequence ID" value="NZ_BAABEZ010000022.1"/>
</dbReference>
<evidence type="ECO:0000313" key="6">
    <source>
        <dbReference type="EMBL" id="GAA4455229.1"/>
    </source>
</evidence>
<comment type="caution">
    <text evidence="6">The sequence shown here is derived from an EMBL/GenBank/DDBJ whole genome shotgun (WGS) entry which is preliminary data.</text>
</comment>
<dbReference type="InterPro" id="IPR029064">
    <property type="entry name" value="Ribosomal_eL30-like_sf"/>
</dbReference>
<dbReference type="EMBL" id="BAABEZ010000022">
    <property type="protein sequence ID" value="GAA4455229.1"/>
    <property type="molecule type" value="Genomic_DNA"/>
</dbReference>
<sequence>MLSKTQSKYIRSLAIQKFREETGCFIAEGEKIAGEWLLSEQKVEQIAALPSWISEHEALIARHPDARVTPVTEEELKTISTLQSPNKVLLVVKLPAPNSSSAIPAGSGIALDGIRDPGNMGTILRIADWYGIPYVLCSQDCVDIYNPKVVQSAMGAHLRVKAIYCDLAATLLHSGKTIWAALLGGTDYRSLTPQVEGILVIGNEGQGIRPETLPPGALATTIPKKGGAESLNAAISTGILCAHFFG</sequence>
<feature type="domain" description="tRNA/rRNA methyltransferase SpoU type" evidence="4">
    <location>
        <begin position="109"/>
        <end position="241"/>
    </location>
</feature>
<keyword evidence="7" id="KW-1185">Reference proteome</keyword>
<dbReference type="InterPro" id="IPR029026">
    <property type="entry name" value="tRNA_m1G_MTases_N"/>
</dbReference>